<evidence type="ECO:0000256" key="6">
    <source>
        <dbReference type="SAM" id="Phobius"/>
    </source>
</evidence>
<dbReference type="EMBL" id="NCKV01008872">
    <property type="protein sequence ID" value="RWS22417.1"/>
    <property type="molecule type" value="Genomic_DNA"/>
</dbReference>
<dbReference type="PANTHER" id="PTHR16007:SF15">
    <property type="entry name" value="TRANSMEMBRANE PROTEIN 45B"/>
    <property type="match status" value="1"/>
</dbReference>
<dbReference type="Proteomes" id="UP000288716">
    <property type="component" value="Unassembled WGS sequence"/>
</dbReference>
<dbReference type="AlphaFoldDB" id="A0A443S4G2"/>
<evidence type="ECO:0000313" key="7">
    <source>
        <dbReference type="EMBL" id="RWS22417.1"/>
    </source>
</evidence>
<evidence type="ECO:0008006" key="9">
    <source>
        <dbReference type="Google" id="ProtNLM"/>
    </source>
</evidence>
<organism evidence="7 8">
    <name type="scientific">Leptotrombidium deliense</name>
    <dbReference type="NCBI Taxonomy" id="299467"/>
    <lineage>
        <taxon>Eukaryota</taxon>
        <taxon>Metazoa</taxon>
        <taxon>Ecdysozoa</taxon>
        <taxon>Arthropoda</taxon>
        <taxon>Chelicerata</taxon>
        <taxon>Arachnida</taxon>
        <taxon>Acari</taxon>
        <taxon>Acariformes</taxon>
        <taxon>Trombidiformes</taxon>
        <taxon>Prostigmata</taxon>
        <taxon>Anystina</taxon>
        <taxon>Parasitengona</taxon>
        <taxon>Trombiculoidea</taxon>
        <taxon>Trombiculidae</taxon>
        <taxon>Leptotrombidium</taxon>
    </lineage>
</organism>
<evidence type="ECO:0000256" key="1">
    <source>
        <dbReference type="ARBA" id="ARBA00004141"/>
    </source>
</evidence>
<comment type="similarity">
    <text evidence="2">Belongs to the TMEM45 family.</text>
</comment>
<dbReference type="InterPro" id="IPR042127">
    <property type="entry name" value="TMEM45"/>
</dbReference>
<dbReference type="InterPro" id="IPR006904">
    <property type="entry name" value="DUF716"/>
</dbReference>
<keyword evidence="5 6" id="KW-0472">Membrane</keyword>
<evidence type="ECO:0000256" key="5">
    <source>
        <dbReference type="ARBA" id="ARBA00023136"/>
    </source>
</evidence>
<evidence type="ECO:0000313" key="8">
    <source>
        <dbReference type="Proteomes" id="UP000288716"/>
    </source>
</evidence>
<dbReference type="GO" id="GO:0016020">
    <property type="term" value="C:membrane"/>
    <property type="evidence" value="ECO:0007669"/>
    <property type="project" value="UniProtKB-SubCell"/>
</dbReference>
<feature type="transmembrane region" description="Helical" evidence="6">
    <location>
        <begin position="12"/>
        <end position="30"/>
    </location>
</feature>
<sequence>MGTFVGHALPGSLFLIVSFWWAADVLNYYYRNVAKRKSANLSTSDMKLDFSSCHGKLGQGLFVVSLTVVGMVGEYLTAFDKGPVMCKDNLQHMSMYLFFFFFGLSYLFSYCGASLPLDAPYFTLVLSFFGETLLFFFHLHGRSHLDIHVHTLLIVVTSLCTLCTCFEWLHKRSVLAALGRPFWCCVQGTWFWQVGFILYNPLPNAKKWDEHNHEQIMVITSMFCWHIIAALIWFTFLCFRYSRKYKNIWSVTHTQEATSSKYQQLKIEDDSSVMSD</sequence>
<keyword evidence="3 6" id="KW-0812">Transmembrane</keyword>
<proteinExistence type="inferred from homology"/>
<evidence type="ECO:0000256" key="4">
    <source>
        <dbReference type="ARBA" id="ARBA00022989"/>
    </source>
</evidence>
<dbReference type="VEuPathDB" id="VectorBase:LDEU009623"/>
<comment type="subcellular location">
    <subcellularLocation>
        <location evidence="1">Membrane</location>
        <topology evidence="1">Multi-pass membrane protein</topology>
    </subcellularLocation>
</comment>
<keyword evidence="4 6" id="KW-1133">Transmembrane helix</keyword>
<comment type="caution">
    <text evidence="7">The sequence shown here is derived from an EMBL/GenBank/DDBJ whole genome shotgun (WGS) entry which is preliminary data.</text>
</comment>
<accession>A0A443S4G2</accession>
<dbReference type="Pfam" id="PF04819">
    <property type="entry name" value="DUF716"/>
    <property type="match status" value="1"/>
</dbReference>
<feature type="transmembrane region" description="Helical" evidence="6">
    <location>
        <begin position="90"/>
        <end position="109"/>
    </location>
</feature>
<feature type="transmembrane region" description="Helical" evidence="6">
    <location>
        <begin position="121"/>
        <end position="141"/>
    </location>
</feature>
<dbReference type="OrthoDB" id="6504688at2759"/>
<feature type="transmembrane region" description="Helical" evidence="6">
    <location>
        <begin position="147"/>
        <end position="169"/>
    </location>
</feature>
<evidence type="ECO:0000256" key="2">
    <source>
        <dbReference type="ARBA" id="ARBA00006948"/>
    </source>
</evidence>
<keyword evidence="8" id="KW-1185">Reference proteome</keyword>
<evidence type="ECO:0000256" key="3">
    <source>
        <dbReference type="ARBA" id="ARBA00022692"/>
    </source>
</evidence>
<dbReference type="PANTHER" id="PTHR16007">
    <property type="entry name" value="EPIDIDYMAL MEMBRANE PROTEIN E9-RELATED"/>
    <property type="match status" value="1"/>
</dbReference>
<name>A0A443S4G2_9ACAR</name>
<reference evidence="7 8" key="1">
    <citation type="journal article" date="2018" name="Gigascience">
        <title>Genomes of trombidid mites reveal novel predicted allergens and laterally-transferred genes associated with secondary metabolism.</title>
        <authorList>
            <person name="Dong X."/>
            <person name="Chaisiri K."/>
            <person name="Xia D."/>
            <person name="Armstrong S.D."/>
            <person name="Fang Y."/>
            <person name="Donnelly M.J."/>
            <person name="Kadowaki T."/>
            <person name="McGarry J.W."/>
            <person name="Darby A.C."/>
            <person name="Makepeace B.L."/>
        </authorList>
    </citation>
    <scope>NUCLEOTIDE SEQUENCE [LARGE SCALE GENOMIC DNA]</scope>
    <source>
        <strain evidence="7">UoL-UT</strain>
    </source>
</reference>
<feature type="transmembrane region" description="Helical" evidence="6">
    <location>
        <begin position="57"/>
        <end position="78"/>
    </location>
</feature>
<feature type="transmembrane region" description="Helical" evidence="6">
    <location>
        <begin position="219"/>
        <end position="239"/>
    </location>
</feature>
<feature type="transmembrane region" description="Helical" evidence="6">
    <location>
        <begin position="181"/>
        <end position="199"/>
    </location>
</feature>
<protein>
    <recommendedName>
        <fullName evidence="9">Transmembrane protein 45B-like protein</fullName>
    </recommendedName>
</protein>
<gene>
    <name evidence="7" type="ORF">B4U80_11378</name>
</gene>